<comment type="caution">
    <text evidence="7">Lacks conserved residue(s) required for the propagation of feature annotation.</text>
</comment>
<feature type="transmembrane region" description="Helical" evidence="7">
    <location>
        <begin position="268"/>
        <end position="293"/>
    </location>
</feature>
<dbReference type="Proteomes" id="UP000321523">
    <property type="component" value="Unassembled WGS sequence"/>
</dbReference>
<dbReference type="Pfam" id="PF06808">
    <property type="entry name" value="DctM"/>
    <property type="match status" value="1"/>
</dbReference>
<name>A0A512DIX1_9PROT</name>
<evidence type="ECO:0000256" key="7">
    <source>
        <dbReference type="RuleBase" id="RU369079"/>
    </source>
</evidence>
<comment type="similarity">
    <text evidence="7">Belongs to the TRAP transporter large permease family.</text>
</comment>
<feature type="transmembrane region" description="Helical" evidence="7">
    <location>
        <begin position="240"/>
        <end position="256"/>
    </location>
</feature>
<feature type="transmembrane region" description="Helical" evidence="7">
    <location>
        <begin position="212"/>
        <end position="234"/>
    </location>
</feature>
<dbReference type="InterPro" id="IPR010656">
    <property type="entry name" value="DctM"/>
</dbReference>
<evidence type="ECO:0000256" key="6">
    <source>
        <dbReference type="ARBA" id="ARBA00023136"/>
    </source>
</evidence>
<evidence type="ECO:0000256" key="5">
    <source>
        <dbReference type="ARBA" id="ARBA00022989"/>
    </source>
</evidence>
<feature type="transmembrane region" description="Helical" evidence="7">
    <location>
        <begin position="133"/>
        <end position="157"/>
    </location>
</feature>
<evidence type="ECO:0000256" key="4">
    <source>
        <dbReference type="ARBA" id="ARBA00022692"/>
    </source>
</evidence>
<feature type="domain" description="TRAP C4-dicarboxylate transport system permease DctM subunit" evidence="8">
    <location>
        <begin position="6"/>
        <end position="415"/>
    </location>
</feature>
<dbReference type="NCBIfam" id="TIGR00786">
    <property type="entry name" value="dctM"/>
    <property type="match status" value="1"/>
</dbReference>
<protein>
    <recommendedName>
        <fullName evidence="7">TRAP transporter large permease protein</fullName>
    </recommendedName>
</protein>
<comment type="caution">
    <text evidence="9">The sequence shown here is derived from an EMBL/GenBank/DDBJ whole genome shotgun (WGS) entry which is preliminary data.</text>
</comment>
<dbReference type="OrthoDB" id="7824289at2"/>
<evidence type="ECO:0000259" key="8">
    <source>
        <dbReference type="Pfam" id="PF06808"/>
    </source>
</evidence>
<reference evidence="9 10" key="1">
    <citation type="submission" date="2019-07" db="EMBL/GenBank/DDBJ databases">
        <title>Whole genome shotgun sequence of Skermanella aerolata NBRC 106429.</title>
        <authorList>
            <person name="Hosoyama A."/>
            <person name="Uohara A."/>
            <person name="Ohji S."/>
            <person name="Ichikawa N."/>
        </authorList>
    </citation>
    <scope>NUCLEOTIDE SEQUENCE [LARGE SCALE GENOMIC DNA]</scope>
    <source>
        <strain evidence="9 10">NBRC 106429</strain>
    </source>
</reference>
<evidence type="ECO:0000256" key="3">
    <source>
        <dbReference type="ARBA" id="ARBA00022519"/>
    </source>
</evidence>
<dbReference type="PANTHER" id="PTHR33362">
    <property type="entry name" value="SIALIC ACID TRAP TRANSPORTER PERMEASE PROTEIN SIAT-RELATED"/>
    <property type="match status" value="1"/>
</dbReference>
<feature type="transmembrane region" description="Helical" evidence="7">
    <location>
        <begin position="399"/>
        <end position="420"/>
    </location>
</feature>
<feature type="transmembrane region" description="Helical" evidence="7">
    <location>
        <begin position="355"/>
        <end position="379"/>
    </location>
</feature>
<keyword evidence="6 7" id="KW-0472">Membrane</keyword>
<evidence type="ECO:0000313" key="9">
    <source>
        <dbReference type="EMBL" id="GEO36429.1"/>
    </source>
</evidence>
<feature type="transmembrane region" description="Helical" evidence="7">
    <location>
        <begin position="76"/>
        <end position="99"/>
    </location>
</feature>
<comment type="subcellular location">
    <subcellularLocation>
        <location evidence="1 7">Cell inner membrane</location>
        <topology evidence="1 7">Multi-pass membrane protein</topology>
    </subcellularLocation>
</comment>
<accession>A0A512DIX1</accession>
<evidence type="ECO:0000256" key="2">
    <source>
        <dbReference type="ARBA" id="ARBA00022475"/>
    </source>
</evidence>
<keyword evidence="4 7" id="KW-0812">Transmembrane</keyword>
<keyword evidence="5 7" id="KW-1133">Transmembrane helix</keyword>
<keyword evidence="7" id="KW-0813">Transport</keyword>
<organism evidence="9 10">
    <name type="scientific">Skermanella aerolata</name>
    <dbReference type="NCBI Taxonomy" id="393310"/>
    <lineage>
        <taxon>Bacteria</taxon>
        <taxon>Pseudomonadati</taxon>
        <taxon>Pseudomonadota</taxon>
        <taxon>Alphaproteobacteria</taxon>
        <taxon>Rhodospirillales</taxon>
        <taxon>Azospirillaceae</taxon>
        <taxon>Skermanella</taxon>
    </lineage>
</organism>
<dbReference type="GO" id="GO:0022857">
    <property type="term" value="F:transmembrane transporter activity"/>
    <property type="evidence" value="ECO:0007669"/>
    <property type="project" value="UniProtKB-UniRule"/>
</dbReference>
<feature type="transmembrane region" description="Helical" evidence="7">
    <location>
        <begin position="169"/>
        <end position="191"/>
    </location>
</feature>
<sequence>MTLLAVTFFLLMSLGVPIAFAIGIAGFSFFATNEIMPLSIGVQQVATASQSFPLLAVPFFVLAGHMMNRTGITSRLIACSSVLVSWMSGGLAQVCIVLSTLMGGVSGSAVADAAMEARILGPSLIARGYSRGFTCATIAVGSLITATIPPSLGLILYGFVGNVSVGRLFLAGVIPGLLMMAGLMLTVWLIARRRGYKAEMTERPTMGAVWRAVADAKWALLFPLALLLAIRGGLFTPSEVGAFAVIYAAVVGFLLHRELTWASVMEALFEAVVDTGLIMLIILFSGMVGYAIIFEQAPQSIAEAMTGLTREPILVVALILVFLFIAGLFIESTVLVLLLTPIFLPIVTPLGVDPVHFGILMMTIVTLGSMTPPVGVAMYTVCSLLDCPVEEYVVESLPFIFTILVLVAVLALWPGLVLFLPNALM</sequence>
<dbReference type="EMBL" id="BJYZ01000002">
    <property type="protein sequence ID" value="GEO36429.1"/>
    <property type="molecule type" value="Genomic_DNA"/>
</dbReference>
<feature type="transmembrane region" description="Helical" evidence="7">
    <location>
        <begin position="313"/>
        <end position="343"/>
    </location>
</feature>
<proteinExistence type="inferred from homology"/>
<keyword evidence="2" id="KW-1003">Cell membrane</keyword>
<dbReference type="AlphaFoldDB" id="A0A512DIX1"/>
<feature type="transmembrane region" description="Helical" evidence="7">
    <location>
        <begin position="45"/>
        <end position="64"/>
    </location>
</feature>
<comment type="function">
    <text evidence="7">Part of the tripartite ATP-independent periplasmic (TRAP) transport system.</text>
</comment>
<dbReference type="GO" id="GO:0005886">
    <property type="term" value="C:plasma membrane"/>
    <property type="evidence" value="ECO:0007669"/>
    <property type="project" value="UniProtKB-SubCell"/>
</dbReference>
<gene>
    <name evidence="9" type="ORF">SAE02_05770</name>
</gene>
<dbReference type="InterPro" id="IPR004681">
    <property type="entry name" value="TRAP_DctM"/>
</dbReference>
<comment type="subunit">
    <text evidence="7">The complex comprises the extracytoplasmic solute receptor protein and the two transmembrane proteins.</text>
</comment>
<evidence type="ECO:0000313" key="10">
    <source>
        <dbReference type="Proteomes" id="UP000321523"/>
    </source>
</evidence>
<dbReference type="PIRSF" id="PIRSF006066">
    <property type="entry name" value="HI0050"/>
    <property type="match status" value="1"/>
</dbReference>
<dbReference type="PANTHER" id="PTHR33362:SF4">
    <property type="entry name" value="2,3-DIKETO-L-GULONATE TRAP TRANSPORTER LARGE PERMEASE PROTEIN YIAN"/>
    <property type="match status" value="1"/>
</dbReference>
<evidence type="ECO:0000256" key="1">
    <source>
        <dbReference type="ARBA" id="ARBA00004429"/>
    </source>
</evidence>
<keyword evidence="10" id="KW-1185">Reference proteome</keyword>
<dbReference type="RefSeq" id="WP_044425451.1">
    <property type="nucleotide sequence ID" value="NZ_BJYZ01000002.1"/>
</dbReference>
<keyword evidence="3 7" id="KW-0997">Cell inner membrane</keyword>